<dbReference type="RefSeq" id="XP_019017230.1">
    <property type="nucleotide sequence ID" value="XM_019164527.1"/>
</dbReference>
<name>A0A1E3NIZ6_9ASCO</name>
<accession>A0A1E3NIZ6</accession>
<dbReference type="GO" id="GO:0000243">
    <property type="term" value="C:commitment complex"/>
    <property type="evidence" value="ECO:0007669"/>
    <property type="project" value="TreeGrafter"/>
</dbReference>
<dbReference type="GO" id="GO:0005685">
    <property type="term" value="C:U1 snRNP"/>
    <property type="evidence" value="ECO:0007669"/>
    <property type="project" value="TreeGrafter"/>
</dbReference>
<sequence length="503" mass="59600">MEIDLSRIPNKDQWVAAAREAAGRPDDFEAWEKLVQLTEFLPSLNVKTKYPVSSRSPAVERRLVLLAYENLLVNFPLLEQYWVNYATWFYTFNDLAGAVETFERALLILPQSLLLWNAYLDVQLRINSDNAQMLASFERAREAIGYHYLGSPFFDKYLLFLKNNRLVREYHLVLRKIIEIPQHDYLKYFKTFLNLIEDADLDTIKFLVSKSDLKADFGLTWDDLLRDENLRKLKLELRKKFLDLFITVQYHSWKFYYFEKNLSTHYFVPNEKLSRLELQTWRSYIEYVETLNLKAATKEKELSLIKNNISLIDTLYSRCLIPAASYPFFWIKLSNYYLNYNDLDSAKLVLLKGVYLNPVANLKVRLRLVDLYILSSEFDKARCLVYESLQLLPNNLQLFCKLLEIQHFTQASSVSKLIVNKLTEIPKLKNKELEEQFDWLFVEMLDYSCITVEKLAQIFEMFKDKKSPHYLKAKKMFHETYKLDGLDPLKAAKIPQGWECVYF</sequence>
<proteinExistence type="predicted"/>
<dbReference type="STRING" id="763406.A0A1E3NIZ6"/>
<dbReference type="PROSITE" id="PS50005">
    <property type="entry name" value="TPR"/>
    <property type="match status" value="1"/>
</dbReference>
<evidence type="ECO:0000256" key="3">
    <source>
        <dbReference type="ARBA" id="ARBA00022737"/>
    </source>
</evidence>
<dbReference type="InterPro" id="IPR059164">
    <property type="entry name" value="HAT_PRP39_C"/>
</dbReference>
<dbReference type="Pfam" id="PF23241">
    <property type="entry name" value="HAT_PRP39_C"/>
    <property type="match status" value="1"/>
</dbReference>
<evidence type="ECO:0000313" key="8">
    <source>
        <dbReference type="Proteomes" id="UP000094455"/>
    </source>
</evidence>
<dbReference type="SUPFAM" id="SSF48452">
    <property type="entry name" value="TPR-like"/>
    <property type="match status" value="1"/>
</dbReference>
<evidence type="ECO:0000256" key="2">
    <source>
        <dbReference type="ARBA" id="ARBA00022664"/>
    </source>
</evidence>
<dbReference type="EMBL" id="KV454004">
    <property type="protein sequence ID" value="ODQ46117.1"/>
    <property type="molecule type" value="Genomic_DNA"/>
</dbReference>
<evidence type="ECO:0008006" key="9">
    <source>
        <dbReference type="Google" id="ProtNLM"/>
    </source>
</evidence>
<dbReference type="Pfam" id="PF23240">
    <property type="entry name" value="HAT_PRP39_N"/>
    <property type="match status" value="1"/>
</dbReference>
<keyword evidence="4" id="KW-0508">mRNA splicing</keyword>
<dbReference type="GeneID" id="30181214"/>
<dbReference type="InterPro" id="IPR019734">
    <property type="entry name" value="TPR_rpt"/>
</dbReference>
<organism evidence="7 8">
    <name type="scientific">Pichia membranifaciens NRRL Y-2026</name>
    <dbReference type="NCBI Taxonomy" id="763406"/>
    <lineage>
        <taxon>Eukaryota</taxon>
        <taxon>Fungi</taxon>
        <taxon>Dikarya</taxon>
        <taxon>Ascomycota</taxon>
        <taxon>Saccharomycotina</taxon>
        <taxon>Pichiomycetes</taxon>
        <taxon>Pichiales</taxon>
        <taxon>Pichiaceae</taxon>
        <taxon>Pichia</taxon>
    </lineage>
</organism>
<evidence type="ECO:0000256" key="5">
    <source>
        <dbReference type="ARBA" id="ARBA00023242"/>
    </source>
</evidence>
<dbReference type="GO" id="GO:0000395">
    <property type="term" value="P:mRNA 5'-splice site recognition"/>
    <property type="evidence" value="ECO:0007669"/>
    <property type="project" value="TreeGrafter"/>
</dbReference>
<protein>
    <recommendedName>
        <fullName evidence="9">Suppressor of forked domain-containing protein</fullName>
    </recommendedName>
</protein>
<dbReference type="GO" id="GO:0071004">
    <property type="term" value="C:U2-type prespliceosome"/>
    <property type="evidence" value="ECO:0007669"/>
    <property type="project" value="TreeGrafter"/>
</dbReference>
<dbReference type="InterPro" id="IPR011990">
    <property type="entry name" value="TPR-like_helical_dom_sf"/>
</dbReference>
<dbReference type="InterPro" id="IPR003107">
    <property type="entry name" value="HAT"/>
</dbReference>
<reference evidence="7 8" key="1">
    <citation type="journal article" date="2016" name="Proc. Natl. Acad. Sci. U.S.A.">
        <title>Comparative genomics of biotechnologically important yeasts.</title>
        <authorList>
            <person name="Riley R."/>
            <person name="Haridas S."/>
            <person name="Wolfe K.H."/>
            <person name="Lopes M.R."/>
            <person name="Hittinger C.T."/>
            <person name="Goeker M."/>
            <person name="Salamov A.A."/>
            <person name="Wisecaver J.H."/>
            <person name="Long T.M."/>
            <person name="Calvey C.H."/>
            <person name="Aerts A.L."/>
            <person name="Barry K.W."/>
            <person name="Choi C."/>
            <person name="Clum A."/>
            <person name="Coughlan A.Y."/>
            <person name="Deshpande S."/>
            <person name="Douglass A.P."/>
            <person name="Hanson S.J."/>
            <person name="Klenk H.-P."/>
            <person name="LaButti K.M."/>
            <person name="Lapidus A."/>
            <person name="Lindquist E.A."/>
            <person name="Lipzen A.M."/>
            <person name="Meier-Kolthoff J.P."/>
            <person name="Ohm R.A."/>
            <person name="Otillar R.P."/>
            <person name="Pangilinan J.L."/>
            <person name="Peng Y."/>
            <person name="Rokas A."/>
            <person name="Rosa C.A."/>
            <person name="Scheuner C."/>
            <person name="Sibirny A.A."/>
            <person name="Slot J.C."/>
            <person name="Stielow J.B."/>
            <person name="Sun H."/>
            <person name="Kurtzman C.P."/>
            <person name="Blackwell M."/>
            <person name="Grigoriev I.V."/>
            <person name="Jeffries T.W."/>
        </authorList>
    </citation>
    <scope>NUCLEOTIDE SEQUENCE [LARGE SCALE GENOMIC DNA]</scope>
    <source>
        <strain evidence="7 8">NRRL Y-2026</strain>
    </source>
</reference>
<dbReference type="OrthoDB" id="10265668at2759"/>
<evidence type="ECO:0000256" key="4">
    <source>
        <dbReference type="ARBA" id="ARBA00023187"/>
    </source>
</evidence>
<evidence type="ECO:0000256" key="6">
    <source>
        <dbReference type="PROSITE-ProRule" id="PRU00339"/>
    </source>
</evidence>
<evidence type="ECO:0000256" key="1">
    <source>
        <dbReference type="ARBA" id="ARBA00004123"/>
    </source>
</evidence>
<keyword evidence="2" id="KW-0507">mRNA processing</keyword>
<dbReference type="GO" id="GO:0030627">
    <property type="term" value="F:pre-mRNA 5'-splice site binding"/>
    <property type="evidence" value="ECO:0007669"/>
    <property type="project" value="TreeGrafter"/>
</dbReference>
<dbReference type="SMART" id="SM00386">
    <property type="entry name" value="HAT"/>
    <property type="match status" value="4"/>
</dbReference>
<dbReference type="PANTHER" id="PTHR17204:SF23">
    <property type="entry name" value="U1 SMALL NUCLEAR RIBONUCLEOPROTEIN COMPONENT PRP42"/>
    <property type="match status" value="1"/>
</dbReference>
<keyword evidence="5" id="KW-0539">Nucleus</keyword>
<evidence type="ECO:0000313" key="7">
    <source>
        <dbReference type="EMBL" id="ODQ46117.1"/>
    </source>
</evidence>
<feature type="repeat" description="TPR" evidence="6">
    <location>
        <begin position="79"/>
        <end position="112"/>
    </location>
</feature>
<keyword evidence="3" id="KW-0677">Repeat</keyword>
<keyword evidence="6" id="KW-0802">TPR repeat</keyword>
<dbReference type="Gene3D" id="1.25.40.10">
    <property type="entry name" value="Tetratricopeptide repeat domain"/>
    <property type="match status" value="2"/>
</dbReference>
<dbReference type="Proteomes" id="UP000094455">
    <property type="component" value="Unassembled WGS sequence"/>
</dbReference>
<keyword evidence="8" id="KW-1185">Reference proteome</keyword>
<dbReference type="PANTHER" id="PTHR17204">
    <property type="entry name" value="PRE-MRNA PROCESSING PROTEIN PRP39-RELATED"/>
    <property type="match status" value="1"/>
</dbReference>
<comment type="subcellular location">
    <subcellularLocation>
        <location evidence="1">Nucleus</location>
    </subcellularLocation>
</comment>
<dbReference type="AlphaFoldDB" id="A0A1E3NIZ6"/>
<gene>
    <name evidence="7" type="ORF">PICMEDRAFT_73591</name>
</gene>